<dbReference type="AlphaFoldDB" id="A0A5J4VZR2"/>
<dbReference type="Gene3D" id="1.25.40.10">
    <property type="entry name" value="Tetratricopeptide repeat domain"/>
    <property type="match status" value="1"/>
</dbReference>
<comment type="caution">
    <text evidence="1">The sequence shown here is derived from an EMBL/GenBank/DDBJ whole genome shotgun (WGS) entry which is preliminary data.</text>
</comment>
<organism evidence="1 2">
    <name type="scientific">Streblomastix strix</name>
    <dbReference type="NCBI Taxonomy" id="222440"/>
    <lineage>
        <taxon>Eukaryota</taxon>
        <taxon>Metamonada</taxon>
        <taxon>Preaxostyla</taxon>
        <taxon>Oxymonadida</taxon>
        <taxon>Streblomastigidae</taxon>
        <taxon>Streblomastix</taxon>
    </lineage>
</organism>
<evidence type="ECO:0000313" key="1">
    <source>
        <dbReference type="EMBL" id="KAA6388171.1"/>
    </source>
</evidence>
<accession>A0A5J4VZR2</accession>
<dbReference type="SUPFAM" id="SSF48452">
    <property type="entry name" value="TPR-like"/>
    <property type="match status" value="1"/>
</dbReference>
<dbReference type="InterPro" id="IPR011990">
    <property type="entry name" value="TPR-like_helical_dom_sf"/>
</dbReference>
<gene>
    <name evidence="1" type="ORF">EZS28_016300</name>
</gene>
<feature type="non-terminal residue" evidence="1">
    <location>
        <position position="1"/>
    </location>
</feature>
<dbReference type="EMBL" id="SNRW01004089">
    <property type="protein sequence ID" value="KAA6388171.1"/>
    <property type="molecule type" value="Genomic_DNA"/>
</dbReference>
<name>A0A5J4VZR2_9EUKA</name>
<dbReference type="Proteomes" id="UP000324800">
    <property type="component" value="Unassembled WGS sequence"/>
</dbReference>
<sequence>AKKVFQQALDIDKKELVNSQHVIEDYDSLGNVFEKLGLLREAADAYNSSADLSGTVDSAKTVKRSESLQNSGRILVQLNQYWESSRKFLEASEILQKSQLTKGAALPILFSYGLARICFEIDGDKNVDSLQKLVNEPPIGTPSFRVLNEFEVLNTAIATMKDKSQLNEFKEALGLYLHNVNTQTNEQNSMLLKIRKFLERKDVSNADDGTL</sequence>
<evidence type="ECO:0000313" key="2">
    <source>
        <dbReference type="Proteomes" id="UP000324800"/>
    </source>
</evidence>
<reference evidence="1 2" key="1">
    <citation type="submission" date="2019-03" db="EMBL/GenBank/DDBJ databases">
        <title>Single cell metagenomics reveals metabolic interactions within the superorganism composed of flagellate Streblomastix strix and complex community of Bacteroidetes bacteria on its surface.</title>
        <authorList>
            <person name="Treitli S.C."/>
            <person name="Kolisko M."/>
            <person name="Husnik F."/>
            <person name="Keeling P."/>
            <person name="Hampl V."/>
        </authorList>
    </citation>
    <scope>NUCLEOTIDE SEQUENCE [LARGE SCALE GENOMIC DNA]</scope>
    <source>
        <strain evidence="1">ST1C</strain>
    </source>
</reference>
<proteinExistence type="predicted"/>
<protein>
    <submittedName>
        <fullName evidence="1">Uncharacterized protein</fullName>
    </submittedName>
</protein>